<reference evidence="2 3" key="1">
    <citation type="submission" date="2022-06" db="EMBL/GenBank/DDBJ databases">
        <title>Isolation of gut microbiota from human fecal samples.</title>
        <authorList>
            <person name="Pamer E.G."/>
            <person name="Barat B."/>
            <person name="Waligurski E."/>
            <person name="Medina S."/>
            <person name="Paddock L."/>
            <person name="Mostad J."/>
        </authorList>
    </citation>
    <scope>NUCLEOTIDE SEQUENCE [LARGE SCALE GENOMIC DNA]</scope>
    <source>
        <strain evidence="2 3">DFI.6.1</strain>
    </source>
</reference>
<keyword evidence="3" id="KW-1185">Reference proteome</keyword>
<dbReference type="CDD" id="cd00371">
    <property type="entry name" value="HMA"/>
    <property type="match status" value="1"/>
</dbReference>
<dbReference type="InterPro" id="IPR006121">
    <property type="entry name" value="HMA_dom"/>
</dbReference>
<dbReference type="EMBL" id="JANGCH010000003">
    <property type="protein sequence ID" value="MCQ5121346.1"/>
    <property type="molecule type" value="Genomic_DNA"/>
</dbReference>
<evidence type="ECO:0000313" key="3">
    <source>
        <dbReference type="Proteomes" id="UP001524435"/>
    </source>
</evidence>
<sequence length="64" mass="7173">MKKHILMVSDMACENCAKKIENALKQTRVDFEVNLEQKAVIVYGDADMINVAKKTISDIGFTVL</sequence>
<proteinExistence type="predicted"/>
<evidence type="ECO:0000259" key="1">
    <source>
        <dbReference type="PROSITE" id="PS50846"/>
    </source>
</evidence>
<dbReference type="Proteomes" id="UP001524435">
    <property type="component" value="Unassembled WGS sequence"/>
</dbReference>
<gene>
    <name evidence="2" type="ORF">NE663_03625</name>
</gene>
<dbReference type="PROSITE" id="PS50846">
    <property type="entry name" value="HMA_2"/>
    <property type="match status" value="1"/>
</dbReference>
<accession>A0ABT1SJD8</accession>
<comment type="caution">
    <text evidence="2">The sequence shown here is derived from an EMBL/GenBank/DDBJ whole genome shotgun (WGS) entry which is preliminary data.</text>
</comment>
<dbReference type="InterPro" id="IPR036163">
    <property type="entry name" value="HMA_dom_sf"/>
</dbReference>
<protein>
    <submittedName>
        <fullName evidence="2">Heavy-metal-associated domain-containing protein</fullName>
    </submittedName>
</protein>
<dbReference type="Pfam" id="PF00403">
    <property type="entry name" value="HMA"/>
    <property type="match status" value="1"/>
</dbReference>
<dbReference type="RefSeq" id="WP_245858162.1">
    <property type="nucleotide sequence ID" value="NZ_CALVCM010000004.1"/>
</dbReference>
<dbReference type="Gene3D" id="3.30.70.100">
    <property type="match status" value="1"/>
</dbReference>
<dbReference type="SUPFAM" id="SSF55008">
    <property type="entry name" value="HMA, heavy metal-associated domain"/>
    <property type="match status" value="1"/>
</dbReference>
<evidence type="ECO:0000313" key="2">
    <source>
        <dbReference type="EMBL" id="MCQ5121346.1"/>
    </source>
</evidence>
<organism evidence="2 3">
    <name type="scientific">Massilicoli timonensis</name>
    <dbReference type="NCBI Taxonomy" id="2015901"/>
    <lineage>
        <taxon>Bacteria</taxon>
        <taxon>Bacillati</taxon>
        <taxon>Bacillota</taxon>
        <taxon>Erysipelotrichia</taxon>
        <taxon>Erysipelotrichales</taxon>
        <taxon>Erysipelotrichaceae</taxon>
        <taxon>Massilicoli</taxon>
    </lineage>
</organism>
<feature type="domain" description="HMA" evidence="1">
    <location>
        <begin position="2"/>
        <end position="64"/>
    </location>
</feature>
<name>A0ABT1SJD8_9FIRM</name>